<keyword evidence="4" id="KW-1185">Reference proteome</keyword>
<evidence type="ECO:0000313" key="4">
    <source>
        <dbReference type="Proteomes" id="UP000664859"/>
    </source>
</evidence>
<feature type="chain" id="PRO_5032368882" evidence="2">
    <location>
        <begin position="19"/>
        <end position="222"/>
    </location>
</feature>
<protein>
    <submittedName>
        <fullName evidence="3">Uncharacterized protein</fullName>
    </submittedName>
</protein>
<evidence type="ECO:0000256" key="2">
    <source>
        <dbReference type="SAM" id="SignalP"/>
    </source>
</evidence>
<accession>A0A836CCY6</accession>
<organism evidence="3 4">
    <name type="scientific">Tribonema minus</name>
    <dbReference type="NCBI Taxonomy" id="303371"/>
    <lineage>
        <taxon>Eukaryota</taxon>
        <taxon>Sar</taxon>
        <taxon>Stramenopiles</taxon>
        <taxon>Ochrophyta</taxon>
        <taxon>PX clade</taxon>
        <taxon>Xanthophyceae</taxon>
        <taxon>Tribonematales</taxon>
        <taxon>Tribonemataceae</taxon>
        <taxon>Tribonema</taxon>
    </lineage>
</organism>
<dbReference type="Proteomes" id="UP000664859">
    <property type="component" value="Unassembled WGS sequence"/>
</dbReference>
<sequence length="222" mass="24258">MRVWRWLLLAAVAALGLAHDACAAAKQVHMSTAIATRANKADSMILRLRGGATALKVGASGTSGLNQRDPEPALENCDGPQTESSTTSVLPLDKRTSWQHVATAAGLGLGSRSFGFIIGSRKPVPYTGRRRIILSSTRIDKLIGADPCRVSQRLLRSVDTSAVPQTDNWKWKFYMIRNSDRVNAYAFPGGKIWRATTRVSEYEDLSSQYTDAVLLLQHNDTS</sequence>
<comment type="caution">
    <text evidence="3">The sequence shown here is derived from an EMBL/GenBank/DDBJ whole genome shotgun (WGS) entry which is preliminary data.</text>
</comment>
<evidence type="ECO:0000313" key="3">
    <source>
        <dbReference type="EMBL" id="KAG5181119.1"/>
    </source>
</evidence>
<gene>
    <name evidence="3" type="ORF">JKP88DRAFT_246320</name>
</gene>
<dbReference type="AlphaFoldDB" id="A0A836CCY6"/>
<feature type="region of interest" description="Disordered" evidence="1">
    <location>
        <begin position="59"/>
        <end position="87"/>
    </location>
</feature>
<reference evidence="3" key="1">
    <citation type="submission" date="2021-02" db="EMBL/GenBank/DDBJ databases">
        <title>First Annotated Genome of the Yellow-green Alga Tribonema minus.</title>
        <authorList>
            <person name="Mahan K.M."/>
        </authorList>
    </citation>
    <scope>NUCLEOTIDE SEQUENCE</scope>
    <source>
        <strain evidence="3">UTEX B ZZ1240</strain>
    </source>
</reference>
<keyword evidence="2" id="KW-0732">Signal</keyword>
<dbReference type="EMBL" id="JAFCMP010000335">
    <property type="protein sequence ID" value="KAG5181119.1"/>
    <property type="molecule type" value="Genomic_DNA"/>
</dbReference>
<name>A0A836CCY6_9STRA</name>
<evidence type="ECO:0000256" key="1">
    <source>
        <dbReference type="SAM" id="MobiDB-lite"/>
    </source>
</evidence>
<feature type="signal peptide" evidence="2">
    <location>
        <begin position="1"/>
        <end position="18"/>
    </location>
</feature>
<proteinExistence type="predicted"/>